<evidence type="ECO:0000256" key="2">
    <source>
        <dbReference type="ARBA" id="ARBA00010766"/>
    </source>
</evidence>
<comment type="pathway">
    <text evidence="1">Cofactor biosynthesis; ubiquinone biosynthesis.</text>
</comment>
<comment type="caution">
    <text evidence="8">The sequence shown here is derived from an EMBL/GenBank/DDBJ whole genome shotgun (WGS) entry which is preliminary data.</text>
</comment>
<dbReference type="RefSeq" id="WP_366191671.1">
    <property type="nucleotide sequence ID" value="NZ_JBFBVU010000003.1"/>
</dbReference>
<evidence type="ECO:0000313" key="8">
    <source>
        <dbReference type="EMBL" id="MEV8465880.1"/>
    </source>
</evidence>
<comment type="function">
    <text evidence="6">Membrane-associated protein that warps the membrane surface to access and bind aromatic isoprenes with high specificity, including ubiquinone (CoQ) isoprene intermediates and presents them directly to COQ7, therefore facilitating the COQ7-mediated hydroxylase step. Participates in the biosynthesis of coenzyme Q, also named ubiquinone, an essential lipid-soluble electron transporter for aerobic cellular respiration.</text>
</comment>
<comment type="similarity">
    <text evidence="2">Belongs to the COQ9 family.</text>
</comment>
<evidence type="ECO:0000256" key="3">
    <source>
        <dbReference type="ARBA" id="ARBA00022688"/>
    </source>
</evidence>
<gene>
    <name evidence="8" type="ORF">AB0T83_03680</name>
</gene>
<dbReference type="NCBIfam" id="TIGR02396">
    <property type="entry name" value="diverge_rpsU"/>
    <property type="match status" value="1"/>
</dbReference>
<proteinExistence type="inferred from homology"/>
<evidence type="ECO:0000259" key="7">
    <source>
        <dbReference type="Pfam" id="PF08511"/>
    </source>
</evidence>
<dbReference type="PANTHER" id="PTHR21427">
    <property type="entry name" value="UBIQUINONE BIOSYNTHESIS PROTEIN COQ9, MITOCHONDRIAL"/>
    <property type="match status" value="1"/>
</dbReference>
<dbReference type="Pfam" id="PF08511">
    <property type="entry name" value="COQ9"/>
    <property type="match status" value="1"/>
</dbReference>
<feature type="domain" description="COQ9 C-terminal" evidence="7">
    <location>
        <begin position="119"/>
        <end position="189"/>
    </location>
</feature>
<protein>
    <submittedName>
        <fullName evidence="8">COQ9 family protein</fullName>
    </submittedName>
</protein>
<keyword evidence="5" id="KW-0446">Lipid-binding</keyword>
<dbReference type="EMBL" id="JBFBVU010000003">
    <property type="protein sequence ID" value="MEV8465880.1"/>
    <property type="molecule type" value="Genomic_DNA"/>
</dbReference>
<evidence type="ECO:0000256" key="6">
    <source>
        <dbReference type="ARBA" id="ARBA00058104"/>
    </source>
</evidence>
<sequence length="235" mass="26228">MTQTTQTPREVKDSLLAAIEPHVPFDGWTEAAFVAAVRDSGVAPAVARGICPRGAVDLAVHYHKKGDEEMLRRIRAADMGEMKFREKVAAAVRFRLEAVTDREMVRRGATLFALPNYAADGARAVWDTVDAIWTALGDSSDDINWYTKRATLGAVYSSTVLYWLGDDSPDYARTWAFLDRRIEGVMQFEKFKAQVNKNPLLKPLFAGPSWALSWVKAPTRVPEVDLPGSWSEPRN</sequence>
<keyword evidence="9" id="KW-1185">Reference proteome</keyword>
<keyword evidence="4" id="KW-0809">Transit peptide</keyword>
<dbReference type="Gene3D" id="1.10.357.10">
    <property type="entry name" value="Tetracycline Repressor, domain 2"/>
    <property type="match status" value="1"/>
</dbReference>
<evidence type="ECO:0000256" key="4">
    <source>
        <dbReference type="ARBA" id="ARBA00022946"/>
    </source>
</evidence>
<reference evidence="8 9" key="1">
    <citation type="submission" date="2024-07" db="EMBL/GenBank/DDBJ databases">
        <authorList>
            <person name="Kang M."/>
        </authorList>
    </citation>
    <scope>NUCLEOTIDE SEQUENCE [LARGE SCALE GENOMIC DNA]</scope>
    <source>
        <strain evidence="8 9">DFM31</strain>
    </source>
</reference>
<evidence type="ECO:0000256" key="1">
    <source>
        <dbReference type="ARBA" id="ARBA00004749"/>
    </source>
</evidence>
<name>A0ABV3L2X7_9RHOB</name>
<keyword evidence="3" id="KW-0831">Ubiquinone biosynthesis</keyword>
<dbReference type="PANTHER" id="PTHR21427:SF19">
    <property type="entry name" value="UBIQUINONE BIOSYNTHESIS PROTEIN COQ9, MITOCHONDRIAL"/>
    <property type="match status" value="1"/>
</dbReference>
<evidence type="ECO:0000256" key="5">
    <source>
        <dbReference type="ARBA" id="ARBA00023121"/>
    </source>
</evidence>
<evidence type="ECO:0000313" key="9">
    <source>
        <dbReference type="Proteomes" id="UP001553161"/>
    </source>
</evidence>
<dbReference type="InterPro" id="IPR012762">
    <property type="entry name" value="Ubiq_biosynth_COQ9"/>
</dbReference>
<dbReference type="InterPro" id="IPR013718">
    <property type="entry name" value="COQ9_C"/>
</dbReference>
<accession>A0ABV3L2X7</accession>
<organism evidence="8 9">
    <name type="scientific">Meridianimarinicoccus marinus</name>
    <dbReference type="NCBI Taxonomy" id="3231483"/>
    <lineage>
        <taxon>Bacteria</taxon>
        <taxon>Pseudomonadati</taxon>
        <taxon>Pseudomonadota</taxon>
        <taxon>Alphaproteobacteria</taxon>
        <taxon>Rhodobacterales</taxon>
        <taxon>Paracoccaceae</taxon>
        <taxon>Meridianimarinicoccus</taxon>
    </lineage>
</organism>
<dbReference type="Proteomes" id="UP001553161">
    <property type="component" value="Unassembled WGS sequence"/>
</dbReference>